<name>A0A166BGN1_9AGAM</name>
<reference evidence="1 2" key="1">
    <citation type="journal article" date="2016" name="Mol. Biol. Evol.">
        <title>Comparative Genomics of Early-Diverging Mushroom-Forming Fungi Provides Insights into the Origins of Lignocellulose Decay Capabilities.</title>
        <authorList>
            <person name="Nagy L.G."/>
            <person name="Riley R."/>
            <person name="Tritt A."/>
            <person name="Adam C."/>
            <person name="Daum C."/>
            <person name="Floudas D."/>
            <person name="Sun H."/>
            <person name="Yadav J.S."/>
            <person name="Pangilinan J."/>
            <person name="Larsson K.H."/>
            <person name="Matsuura K."/>
            <person name="Barry K."/>
            <person name="Labutti K."/>
            <person name="Kuo R."/>
            <person name="Ohm R.A."/>
            <person name="Bhattacharya S.S."/>
            <person name="Shirouzu T."/>
            <person name="Yoshinaga Y."/>
            <person name="Martin F.M."/>
            <person name="Grigoriev I.V."/>
            <person name="Hibbett D.S."/>
        </authorList>
    </citation>
    <scope>NUCLEOTIDE SEQUENCE [LARGE SCALE GENOMIC DNA]</scope>
    <source>
        <strain evidence="1 2">CBS 109695</strain>
    </source>
</reference>
<dbReference type="Proteomes" id="UP000076532">
    <property type="component" value="Unassembled WGS sequence"/>
</dbReference>
<dbReference type="Gene3D" id="3.80.10.10">
    <property type="entry name" value="Ribonuclease Inhibitor"/>
    <property type="match status" value="1"/>
</dbReference>
<dbReference type="AlphaFoldDB" id="A0A166BGN1"/>
<evidence type="ECO:0008006" key="3">
    <source>
        <dbReference type="Google" id="ProtNLM"/>
    </source>
</evidence>
<organism evidence="1 2">
    <name type="scientific">Athelia psychrophila</name>
    <dbReference type="NCBI Taxonomy" id="1759441"/>
    <lineage>
        <taxon>Eukaryota</taxon>
        <taxon>Fungi</taxon>
        <taxon>Dikarya</taxon>
        <taxon>Basidiomycota</taxon>
        <taxon>Agaricomycotina</taxon>
        <taxon>Agaricomycetes</taxon>
        <taxon>Agaricomycetidae</taxon>
        <taxon>Atheliales</taxon>
        <taxon>Atheliaceae</taxon>
        <taxon>Athelia</taxon>
    </lineage>
</organism>
<evidence type="ECO:0000313" key="2">
    <source>
        <dbReference type="Proteomes" id="UP000076532"/>
    </source>
</evidence>
<dbReference type="InterPro" id="IPR032675">
    <property type="entry name" value="LRR_dom_sf"/>
</dbReference>
<evidence type="ECO:0000313" key="1">
    <source>
        <dbReference type="EMBL" id="KZP12627.1"/>
    </source>
</evidence>
<accession>A0A166BGN1</accession>
<keyword evidence="2" id="KW-1185">Reference proteome</keyword>
<protein>
    <recommendedName>
        <fullName evidence="3">F-box domain-containing protein</fullName>
    </recommendedName>
</protein>
<dbReference type="EMBL" id="KV417644">
    <property type="protein sequence ID" value="KZP12627.1"/>
    <property type="molecule type" value="Genomic_DNA"/>
</dbReference>
<dbReference type="SUPFAM" id="SSF52047">
    <property type="entry name" value="RNI-like"/>
    <property type="match status" value="1"/>
</dbReference>
<sequence>MPLLAIEVEEMIIDQVALVQEPTTSPLSNRQWVPRSRSLQWGSLNFNEKGAFHFLCRFLDLVESGHGTIAPHVRRISLPLYEANETSDEHRLPDGMRPALTRIFVRVLLPLSRLRSIIIYGISTSRVEGEVVANALLSLTQLRSLELGNLILDSFAVLQEIVASCSGLQNLYVYRLSEKSERTNPPPPPRPPRPSPSLKLLSIVDCTFIVRLLAWIGEGEQVSQPGFICVGTNDAYKHQRRFGSFLRNMGPALKALCINENPNARGDTPPVGVLSREHINLQHNPEIEVVTLSRCTHQTVRRNTLALLHQVSSSRIREVNISFYAVTGDGLHMQLLLNLHRRGLADLDDHLQKPNFAGLEALTVGLPQGHPGTLDTMAPYFPRTAARGLLRVMDIATMERSVTTGKGAVWVEHACCADVEM</sequence>
<gene>
    <name evidence="1" type="ORF">FIBSPDRAFT_898013</name>
</gene>
<proteinExistence type="predicted"/>